<sequence>MTVDFPPRIGSTAPSPNLNRRGLLRLSALAALSPAVLSCSGPAEPDPLVKLSERARADAELARVTAERHPELAARARAVADARAQHAETLRREITRVAGKESTVPSESVPEPETTDTPEGAAERLRTALREAQQQAAETAPGLSGYRAGLAGCVSAGCASLVEVVA</sequence>
<dbReference type="InterPro" id="IPR006311">
    <property type="entry name" value="TAT_signal"/>
</dbReference>
<dbReference type="Proteomes" id="UP000215043">
    <property type="component" value="Chromosome"/>
</dbReference>
<evidence type="ECO:0000256" key="1">
    <source>
        <dbReference type="SAM" id="MobiDB-lite"/>
    </source>
</evidence>
<protein>
    <submittedName>
        <fullName evidence="2">Uncharacterized protein</fullName>
    </submittedName>
</protein>
<dbReference type="EMBL" id="CP022752">
    <property type="protein sequence ID" value="ASU78186.1"/>
    <property type="molecule type" value="Genomic_DNA"/>
</dbReference>
<dbReference type="AlphaFoldDB" id="A0A223RQP4"/>
<proteinExistence type="predicted"/>
<name>A0A223RQP4_9ACTN</name>
<dbReference type="KEGG" id="aey:CDG81_07595"/>
<evidence type="ECO:0000313" key="2">
    <source>
        <dbReference type="EMBL" id="ASU78186.1"/>
    </source>
</evidence>
<accession>A0A223RQP4</accession>
<reference evidence="2 3" key="1">
    <citation type="submission" date="2017-08" db="EMBL/GenBank/DDBJ databases">
        <title>The complete genome sequence of moderately halophilic actinomycete Actinopolyspora erythraea YIM 90600, the producer of novel erythromycin, novel actinopolysporins A-C and tubercidin.</title>
        <authorList>
            <person name="Yin M."/>
            <person name="Tang S."/>
        </authorList>
    </citation>
    <scope>NUCLEOTIDE SEQUENCE [LARGE SCALE GENOMIC DNA]</scope>
    <source>
        <strain evidence="2 3">YIM 90600</strain>
    </source>
</reference>
<dbReference type="PROSITE" id="PS51318">
    <property type="entry name" value="TAT"/>
    <property type="match status" value="1"/>
</dbReference>
<organism evidence="2 3">
    <name type="scientific">Actinopolyspora erythraea</name>
    <dbReference type="NCBI Taxonomy" id="414996"/>
    <lineage>
        <taxon>Bacteria</taxon>
        <taxon>Bacillati</taxon>
        <taxon>Actinomycetota</taxon>
        <taxon>Actinomycetes</taxon>
        <taxon>Actinopolysporales</taxon>
        <taxon>Actinopolysporaceae</taxon>
        <taxon>Actinopolyspora</taxon>
    </lineage>
</organism>
<feature type="region of interest" description="Disordered" evidence="1">
    <location>
        <begin position="97"/>
        <end position="122"/>
    </location>
</feature>
<evidence type="ECO:0000313" key="3">
    <source>
        <dbReference type="Proteomes" id="UP000215043"/>
    </source>
</evidence>
<gene>
    <name evidence="2" type="ORF">CDG81_07595</name>
</gene>